<evidence type="ECO:0000256" key="11">
    <source>
        <dbReference type="RuleBase" id="RU368056"/>
    </source>
</evidence>
<comment type="subunit">
    <text evidence="11">Component of the ubiquinol-cytochrome c oxidoreductase (cytochrome b-c1 complex, complex III, CIII), a multisubunit enzyme composed of 3 respiratory subunits cytochrome b, cytochrome c1 and Rieske protein, 2 core protein subunits, and additional low-molecular weight protein subunits.</text>
</comment>
<gene>
    <name evidence="12" type="ORF">AaeL_AAEL000182</name>
</gene>
<reference evidence="12" key="1">
    <citation type="submission" date="2005-10" db="EMBL/GenBank/DDBJ databases">
        <authorList>
            <person name="Loftus B.J."/>
            <person name="Nene V.M."/>
            <person name="Hannick L.I."/>
            <person name="Bidwell S."/>
            <person name="Haas B."/>
            <person name="Amedeo P."/>
            <person name="Orvis J."/>
            <person name="Wortman J.R."/>
            <person name="White O.R."/>
            <person name="Salzberg S."/>
            <person name="Shumway M."/>
            <person name="Koo H."/>
            <person name="Zhao Y."/>
            <person name="Holmes M."/>
            <person name="Miller J."/>
            <person name="Schatz M."/>
            <person name="Pop M."/>
            <person name="Pai G."/>
            <person name="Utterback T."/>
            <person name="Rogers Y.-H."/>
            <person name="Kravitz S."/>
            <person name="Fraser C.M."/>
        </authorList>
    </citation>
    <scope>NUCLEOTIDE SEQUENCE</scope>
    <source>
        <strain evidence="12">Liverpool</strain>
    </source>
</reference>
<dbReference type="AlphaFoldDB" id="A0A1S4EV74"/>
<evidence type="ECO:0000256" key="7">
    <source>
        <dbReference type="ARBA" id="ARBA00022982"/>
    </source>
</evidence>
<dbReference type="EMBL" id="CH477188">
    <property type="protein sequence ID" value="EAT48802.1"/>
    <property type="molecule type" value="Genomic_DNA"/>
</dbReference>
<dbReference type="KEGG" id="aag:5570020"/>
<keyword evidence="3 11" id="KW-0813">Transport</keyword>
<evidence type="ECO:0000313" key="13">
    <source>
        <dbReference type="Proteomes" id="UP000682892"/>
    </source>
</evidence>
<dbReference type="OrthoDB" id="44067at2759"/>
<reference evidence="12" key="2">
    <citation type="journal article" date="2007" name="Science">
        <title>Genome sequence of Aedes aegypti, a major arbovirus vector.</title>
        <authorList>
            <person name="Nene V."/>
            <person name="Wortman J.R."/>
            <person name="Lawson D."/>
            <person name="Haas B."/>
            <person name="Kodira C."/>
            <person name="Tu Z.J."/>
            <person name="Loftus B."/>
            <person name="Xi Z."/>
            <person name="Megy K."/>
            <person name="Grabherr M."/>
            <person name="Ren Q."/>
            <person name="Zdobnov E.M."/>
            <person name="Lobo N.F."/>
            <person name="Campbell K.S."/>
            <person name="Brown S.E."/>
            <person name="Bonaldo M.F."/>
            <person name="Zhu J."/>
            <person name="Sinkins S.P."/>
            <person name="Hogenkamp D.G."/>
            <person name="Amedeo P."/>
            <person name="Arensburger P."/>
            <person name="Atkinson P.W."/>
            <person name="Bidwell S."/>
            <person name="Biedler J."/>
            <person name="Birney E."/>
            <person name="Bruggner R.V."/>
            <person name="Costas J."/>
            <person name="Coy M.R."/>
            <person name="Crabtree J."/>
            <person name="Crawford M."/>
            <person name="Debruyn B."/>
            <person name="Decaprio D."/>
            <person name="Eiglmeier K."/>
            <person name="Eisenstadt E."/>
            <person name="El-Dorry H."/>
            <person name="Gelbart W.M."/>
            <person name="Gomes S.L."/>
            <person name="Hammond M."/>
            <person name="Hannick L.I."/>
            <person name="Hogan J.R."/>
            <person name="Holmes M.H."/>
            <person name="Jaffe D."/>
            <person name="Johnston J.S."/>
            <person name="Kennedy R.C."/>
            <person name="Koo H."/>
            <person name="Kravitz S."/>
            <person name="Kriventseva E.V."/>
            <person name="Kulp D."/>
            <person name="Labutti K."/>
            <person name="Lee E."/>
            <person name="Li S."/>
            <person name="Lovin D.D."/>
            <person name="Mao C."/>
            <person name="Mauceli E."/>
            <person name="Menck C.F."/>
            <person name="Miller J.R."/>
            <person name="Montgomery P."/>
            <person name="Mori A."/>
            <person name="Nascimento A.L."/>
            <person name="Naveira H.F."/>
            <person name="Nusbaum C."/>
            <person name="O'leary S."/>
            <person name="Orvis J."/>
            <person name="Pertea M."/>
            <person name="Quesneville H."/>
            <person name="Reidenbach K.R."/>
            <person name="Rogers Y.H."/>
            <person name="Roth C.W."/>
            <person name="Schneider J.R."/>
            <person name="Schatz M."/>
            <person name="Shumway M."/>
            <person name="Stanke M."/>
            <person name="Stinson E.O."/>
            <person name="Tubio J.M."/>
            <person name="Vanzee J.P."/>
            <person name="Verjovski-Almeida S."/>
            <person name="Werner D."/>
            <person name="White O."/>
            <person name="Wyder S."/>
            <person name="Zeng Q."/>
            <person name="Zhao Q."/>
            <person name="Zhao Y."/>
            <person name="Hill C.A."/>
            <person name="Raikhel A.S."/>
            <person name="Soares M.B."/>
            <person name="Knudson D.L."/>
            <person name="Lee N.H."/>
            <person name="Galagan J."/>
            <person name="Salzberg S.L."/>
            <person name="Paulsen I.T."/>
            <person name="Dimopoulos G."/>
            <person name="Collins F.H."/>
            <person name="Birren B."/>
            <person name="Fraser-Liggett C.M."/>
            <person name="Severson D.W."/>
        </authorList>
    </citation>
    <scope>NUCLEOTIDE SEQUENCE [LARGE SCALE GENOMIC DNA]</scope>
    <source>
        <strain evidence="12">Liverpool</strain>
    </source>
</reference>
<evidence type="ECO:0000313" key="12">
    <source>
        <dbReference type="EMBL" id="EAT48802.1"/>
    </source>
</evidence>
<keyword evidence="5 11" id="KW-0812">Transmembrane</keyword>
<dbReference type="GO" id="GO:0006122">
    <property type="term" value="P:mitochondrial electron transport, ubiquinol to cytochrome c"/>
    <property type="evidence" value="ECO:0007669"/>
    <property type="project" value="UniProtKB-UniRule"/>
</dbReference>
<organism evidence="12 13">
    <name type="scientific">Aedes aegypti</name>
    <name type="common">Yellowfever mosquito</name>
    <name type="synonym">Culex aegypti</name>
    <dbReference type="NCBI Taxonomy" id="7159"/>
    <lineage>
        <taxon>Eukaryota</taxon>
        <taxon>Metazoa</taxon>
        <taxon>Ecdysozoa</taxon>
        <taxon>Arthropoda</taxon>
        <taxon>Hexapoda</taxon>
        <taxon>Insecta</taxon>
        <taxon>Pterygota</taxon>
        <taxon>Neoptera</taxon>
        <taxon>Endopterygota</taxon>
        <taxon>Diptera</taxon>
        <taxon>Nematocera</taxon>
        <taxon>Culicoidea</taxon>
        <taxon>Culicidae</taxon>
        <taxon>Culicinae</taxon>
        <taxon>Aedini</taxon>
        <taxon>Aedes</taxon>
        <taxon>Stegomyia</taxon>
    </lineage>
</organism>
<dbReference type="GO" id="GO:0005743">
    <property type="term" value="C:mitochondrial inner membrane"/>
    <property type="evidence" value="ECO:0007669"/>
    <property type="project" value="UniProtKB-SubCell"/>
</dbReference>
<evidence type="ECO:0000256" key="4">
    <source>
        <dbReference type="ARBA" id="ARBA00022660"/>
    </source>
</evidence>
<protein>
    <recommendedName>
        <fullName evidence="11">Complex III subunit 9</fullName>
    </recommendedName>
</protein>
<dbReference type="InterPro" id="IPR036656">
    <property type="entry name" value="QCR9_sf"/>
</dbReference>
<dbReference type="SUPFAM" id="SSF81514">
    <property type="entry name" value="Subunit X (non-heme 7 kDa protein) of cytochrome bc1 complex (Ubiquinol-cytochrome c reductase)"/>
    <property type="match status" value="1"/>
</dbReference>
<sequence length="56" mass="6572">MKVLNNLLLKRTSTYVVGIAASVFFFERAFDLGTDAFFRSYNKGKLWDDIKDKYEQ</sequence>
<dbReference type="Pfam" id="PF05365">
    <property type="entry name" value="UCR_UQCRX_QCR9"/>
    <property type="match status" value="1"/>
</dbReference>
<name>A0A1S4EV74_AEDAE</name>
<comment type="similarity">
    <text evidence="2 11">Belongs to the UQCR10/QCR9 family.</text>
</comment>
<dbReference type="PANTHER" id="PTHR12980:SF0">
    <property type="entry name" value="CYTOCHROME B-C1 COMPLEX SUBUNIT 9"/>
    <property type="match status" value="1"/>
</dbReference>
<evidence type="ECO:0000256" key="2">
    <source>
        <dbReference type="ARBA" id="ARBA00007856"/>
    </source>
</evidence>
<keyword evidence="8 11" id="KW-1133">Transmembrane helix</keyword>
<keyword evidence="7 11" id="KW-0249">Electron transport</keyword>
<dbReference type="InterPro" id="IPR008027">
    <property type="entry name" value="QCR9"/>
</dbReference>
<dbReference type="PANTHER" id="PTHR12980">
    <property type="entry name" value="UBIQUINOL-CYTOCHROME C REDUCTASE COMPLEX, SUBUNIT X"/>
    <property type="match status" value="1"/>
</dbReference>
<evidence type="ECO:0000256" key="9">
    <source>
        <dbReference type="ARBA" id="ARBA00023128"/>
    </source>
</evidence>
<evidence type="ECO:0000256" key="1">
    <source>
        <dbReference type="ARBA" id="ARBA00004434"/>
    </source>
</evidence>
<dbReference type="HOGENOM" id="CLU_171977_2_0_1"/>
<dbReference type="FunFam" id="1.20.5.260:FF:000001">
    <property type="entry name" value="Cytochrome b-c1 complex subunit 9"/>
    <property type="match status" value="1"/>
</dbReference>
<dbReference type="OMA" id="IKHKYEV"/>
<feature type="transmembrane region" description="Helical" evidence="11">
    <location>
        <begin position="12"/>
        <end position="30"/>
    </location>
</feature>
<evidence type="ECO:0000256" key="5">
    <source>
        <dbReference type="ARBA" id="ARBA00022692"/>
    </source>
</evidence>
<comment type="subcellular location">
    <subcellularLocation>
        <location evidence="1 11">Mitochondrion inner membrane</location>
        <topology evidence="1 11">Single-pass membrane protein</topology>
    </subcellularLocation>
</comment>
<proteinExistence type="inferred from homology"/>
<evidence type="ECO:0000256" key="10">
    <source>
        <dbReference type="ARBA" id="ARBA00023136"/>
    </source>
</evidence>
<reference evidence="12" key="3">
    <citation type="submission" date="2012-09" db="EMBL/GenBank/DDBJ databases">
        <authorList>
            <consortium name="VectorBase"/>
        </authorList>
    </citation>
    <scope>NUCLEOTIDE SEQUENCE</scope>
    <source>
        <strain evidence="12">Liverpool</strain>
    </source>
</reference>
<evidence type="ECO:0000256" key="3">
    <source>
        <dbReference type="ARBA" id="ARBA00022448"/>
    </source>
</evidence>
<accession>A0A1S4EV74</accession>
<dbReference type="CTD" id="45401"/>
<dbReference type="Proteomes" id="UP000682892">
    <property type="component" value="Chromosome 3"/>
</dbReference>
<keyword evidence="6 11" id="KW-0999">Mitochondrion inner membrane</keyword>
<keyword evidence="10 11" id="KW-0472">Membrane</keyword>
<dbReference type="GO" id="GO:0045275">
    <property type="term" value="C:respiratory chain complex III"/>
    <property type="evidence" value="ECO:0007669"/>
    <property type="project" value="UniProtKB-UniRule"/>
</dbReference>
<keyword evidence="9 11" id="KW-0496">Mitochondrion</keyword>
<comment type="function">
    <text evidence="11">Component of the ubiquinol-cytochrome c oxidoreductase, a multisubunit transmembrane complex that is part of the mitochondrial electron transport chain which drives oxidative phosphorylation. The complex plays an important role in the uptake of multiple carbon sources present in different host niches.</text>
</comment>
<dbReference type="Gene3D" id="1.20.5.260">
    <property type="entry name" value="Cytochrome b-c1 complex subunit 9"/>
    <property type="match status" value="1"/>
</dbReference>
<keyword evidence="4 11" id="KW-0679">Respiratory chain</keyword>
<evidence type="ECO:0000256" key="6">
    <source>
        <dbReference type="ARBA" id="ARBA00022792"/>
    </source>
</evidence>
<evidence type="ECO:0000256" key="8">
    <source>
        <dbReference type="ARBA" id="ARBA00022989"/>
    </source>
</evidence>